<dbReference type="PROSITE" id="PS00282">
    <property type="entry name" value="KAZAL_1"/>
    <property type="match status" value="1"/>
</dbReference>
<proteinExistence type="predicted"/>
<dbReference type="Proteomes" id="UP000618051">
    <property type="component" value="Unassembled WGS sequence"/>
</dbReference>
<accession>A0A835TXR2</accession>
<dbReference type="AlphaFoldDB" id="A0A835TXR2"/>
<dbReference type="OrthoDB" id="126772at2759"/>
<keyword evidence="3" id="KW-0646">Protease inhibitor</keyword>
<evidence type="ECO:0000256" key="2">
    <source>
        <dbReference type="ARBA" id="ARBA00022525"/>
    </source>
</evidence>
<organism evidence="8">
    <name type="scientific">Lamprotornis superbus</name>
    <dbReference type="NCBI Taxonomy" id="245042"/>
    <lineage>
        <taxon>Eukaryota</taxon>
        <taxon>Metazoa</taxon>
        <taxon>Chordata</taxon>
        <taxon>Craniata</taxon>
        <taxon>Vertebrata</taxon>
        <taxon>Euteleostomi</taxon>
        <taxon>Archelosauria</taxon>
        <taxon>Archosauria</taxon>
        <taxon>Dinosauria</taxon>
        <taxon>Saurischia</taxon>
        <taxon>Theropoda</taxon>
        <taxon>Coelurosauria</taxon>
        <taxon>Aves</taxon>
        <taxon>Neognathae</taxon>
        <taxon>Neoaves</taxon>
        <taxon>Telluraves</taxon>
        <taxon>Australaves</taxon>
        <taxon>Passeriformes</taxon>
        <taxon>Sturnidae</taxon>
        <taxon>Lamprotornis</taxon>
    </lineage>
</organism>
<evidence type="ECO:0000256" key="1">
    <source>
        <dbReference type="ARBA" id="ARBA00004613"/>
    </source>
</evidence>
<gene>
    <name evidence="9" type="ORF">IHE44_0003896</name>
    <name evidence="8" type="ORF">IHE44_007975</name>
</gene>
<dbReference type="Pfam" id="PF00050">
    <property type="entry name" value="Kazal_1"/>
    <property type="match status" value="1"/>
</dbReference>
<evidence type="ECO:0000313" key="9">
    <source>
        <dbReference type="EMBL" id="KAI1234179.1"/>
    </source>
</evidence>
<keyword evidence="10" id="KW-1185">Reference proteome</keyword>
<dbReference type="PANTHER" id="PTHR21312:SF28">
    <property type="entry name" value="OVOINHIBITOR-RELATED"/>
    <property type="match status" value="1"/>
</dbReference>
<evidence type="ECO:0000313" key="8">
    <source>
        <dbReference type="EMBL" id="KAG0123038.1"/>
    </source>
</evidence>
<evidence type="ECO:0000256" key="6">
    <source>
        <dbReference type="SAM" id="MobiDB-lite"/>
    </source>
</evidence>
<evidence type="ECO:0000256" key="4">
    <source>
        <dbReference type="ARBA" id="ARBA00022900"/>
    </source>
</evidence>
<protein>
    <recommendedName>
        <fullName evidence="7">Kazal-like domain-containing protein</fullName>
    </recommendedName>
</protein>
<dbReference type="EMBL" id="JADDUC020000016">
    <property type="protein sequence ID" value="KAI1234179.1"/>
    <property type="molecule type" value="Genomic_DNA"/>
</dbReference>
<dbReference type="SUPFAM" id="SSF100895">
    <property type="entry name" value="Kazal-type serine protease inhibitors"/>
    <property type="match status" value="1"/>
</dbReference>
<dbReference type="PROSITE" id="PS51465">
    <property type="entry name" value="KAZAL_2"/>
    <property type="match status" value="1"/>
</dbReference>
<dbReference type="InterPro" id="IPR036058">
    <property type="entry name" value="Kazal_dom_sf"/>
</dbReference>
<feature type="region of interest" description="Disordered" evidence="6">
    <location>
        <begin position="206"/>
        <end position="230"/>
    </location>
</feature>
<keyword evidence="4" id="KW-0722">Serine protease inhibitor</keyword>
<sequence>MIWKNQCLSSIPWTEKQMITALHSHLADAKGLGLSHIPFKTTLGTTGKVLATPARSRPGKFGQKTIQKFILQKENHLFLLVHVEADLAVQLAPSPRALCSINSLSKCSQDPGGDTISNCRDLVSYTMCGGQQSGQGDAIPCQHLLWDPPVPSISPQQAQQVTQHGWQSLLTHFSALLQLMCLEEHAALTRDGGEAAAPQLCSVDHTRKGVNGSEPSSPRGNAEMDAAAARGTEPSCDNFNLRRGCTREFEPICGTDDILYSNECLLCLHNLQRSSHVRIKNRGMCRTGRINSPAN</sequence>
<dbReference type="SMART" id="SM00280">
    <property type="entry name" value="KAZAL"/>
    <property type="match status" value="1"/>
</dbReference>
<dbReference type="GO" id="GO:0005576">
    <property type="term" value="C:extracellular region"/>
    <property type="evidence" value="ECO:0007669"/>
    <property type="project" value="UniProtKB-SubCell"/>
</dbReference>
<reference evidence="9" key="3">
    <citation type="submission" date="2022-01" db="EMBL/GenBank/DDBJ databases">
        <authorList>
            <person name="Rubenstein D.R."/>
        </authorList>
    </citation>
    <scope>NUCLEOTIDE SEQUENCE</scope>
    <source>
        <strain evidence="9">SS15</strain>
        <tissue evidence="9">Liver</tissue>
    </source>
</reference>
<keyword evidence="5" id="KW-1015">Disulfide bond</keyword>
<dbReference type="GO" id="GO:0004867">
    <property type="term" value="F:serine-type endopeptidase inhibitor activity"/>
    <property type="evidence" value="ECO:0007669"/>
    <property type="project" value="UniProtKB-KW"/>
</dbReference>
<evidence type="ECO:0000259" key="7">
    <source>
        <dbReference type="PROSITE" id="PS51465"/>
    </source>
</evidence>
<evidence type="ECO:0000313" key="10">
    <source>
        <dbReference type="Proteomes" id="UP000618051"/>
    </source>
</evidence>
<keyword evidence="2" id="KW-0964">Secreted</keyword>
<dbReference type="EMBL" id="JADDUC010000031">
    <property type="protein sequence ID" value="KAG0123038.1"/>
    <property type="molecule type" value="Genomic_DNA"/>
</dbReference>
<comment type="subcellular location">
    <subcellularLocation>
        <location evidence="1">Secreted</location>
    </subcellularLocation>
</comment>
<reference evidence="8" key="1">
    <citation type="submission" date="2020-10" db="EMBL/GenBank/DDBJ databases">
        <title>Feather gene expression reveals the developmental basis of iridescence in African starlings.</title>
        <authorList>
            <person name="Rubenstein D.R."/>
        </authorList>
    </citation>
    <scope>NUCLEOTIDE SEQUENCE</scope>
    <source>
        <strain evidence="8">SS15</strain>
        <tissue evidence="8">Liver</tissue>
    </source>
</reference>
<dbReference type="CDD" id="cd01327">
    <property type="entry name" value="KAZAL_PSTI"/>
    <property type="match status" value="1"/>
</dbReference>
<evidence type="ECO:0000256" key="5">
    <source>
        <dbReference type="ARBA" id="ARBA00023157"/>
    </source>
</evidence>
<feature type="domain" description="Kazal-like" evidence="7">
    <location>
        <begin position="230"/>
        <end position="287"/>
    </location>
</feature>
<reference evidence="9 10" key="2">
    <citation type="journal article" date="2021" name="J. Hered.">
        <title>Feather Gene Expression Elucidates the Developmental Basis of Plumage Iridescence in African Starlings.</title>
        <authorList>
            <person name="Rubenstein D.R."/>
            <person name="Corvelo A."/>
            <person name="MacManes M.D."/>
            <person name="Maia R."/>
            <person name="Narzisi G."/>
            <person name="Rousaki A."/>
            <person name="Vandenabeele P."/>
            <person name="Shawkey M.D."/>
            <person name="Solomon J."/>
        </authorList>
    </citation>
    <scope>NUCLEOTIDE SEQUENCE [LARGE SCALE GENOMIC DNA]</scope>
    <source>
        <strain evidence="9">SS15</strain>
    </source>
</reference>
<comment type="caution">
    <text evidence="8">The sequence shown here is derived from an EMBL/GenBank/DDBJ whole genome shotgun (WGS) entry which is preliminary data.</text>
</comment>
<evidence type="ECO:0000256" key="3">
    <source>
        <dbReference type="ARBA" id="ARBA00022690"/>
    </source>
</evidence>
<dbReference type="Gene3D" id="3.30.60.30">
    <property type="match status" value="1"/>
</dbReference>
<name>A0A835TXR2_9PASS</name>
<dbReference type="InterPro" id="IPR002350">
    <property type="entry name" value="Kazal_dom"/>
</dbReference>
<dbReference type="PANTHER" id="PTHR21312">
    <property type="entry name" value="SERINE PROTEASE INHIBITOR"/>
    <property type="match status" value="1"/>
</dbReference>